<dbReference type="Gene3D" id="3.40.50.150">
    <property type="entry name" value="Vaccinia Virus protein VP39"/>
    <property type="match status" value="1"/>
</dbReference>
<dbReference type="Pfam" id="PF02353">
    <property type="entry name" value="CMAS"/>
    <property type="match status" value="1"/>
</dbReference>
<dbReference type="OrthoDB" id="9782855at2"/>
<reference evidence="6 7" key="1">
    <citation type="journal article" date="2009" name="Appl. Environ. Microbiol.">
        <title>Rhizobium sp. strain NGR234 possesses a remarkable number of secretion systems.</title>
        <authorList>
            <person name="Schmeisser C."/>
            <person name="Liesegang H."/>
            <person name="Krysciak D."/>
            <person name="Bakkou N."/>
            <person name="Le Quere A."/>
            <person name="Wollherr A."/>
            <person name="Heinemeyer I."/>
            <person name="Morgenstern B."/>
            <person name="Pommerening-Roeser A."/>
            <person name="Flores M."/>
            <person name="Palacios R."/>
            <person name="Brenner S."/>
            <person name="Gottschalk G."/>
            <person name="Schmitz R.A."/>
            <person name="Broughton W.J."/>
            <person name="Perret X."/>
            <person name="Strittmatter A.W."/>
            <person name="Streit W.R."/>
        </authorList>
    </citation>
    <scope>NUCLEOTIDE SEQUENCE [LARGE SCALE GENOMIC DNA]</scope>
    <source>
        <strain evidence="7">NBRC 101917 / NGR234</strain>
    </source>
</reference>
<evidence type="ECO:0000256" key="3">
    <source>
        <dbReference type="ARBA" id="ARBA00022679"/>
    </source>
</evidence>
<dbReference type="PANTHER" id="PTHR43667:SF1">
    <property type="entry name" value="CYCLOPROPANE-FATTY-ACYL-PHOSPHOLIPID SYNTHASE"/>
    <property type="match status" value="1"/>
</dbReference>
<evidence type="ECO:0000313" key="6">
    <source>
        <dbReference type="EMBL" id="ACP27337.1"/>
    </source>
</evidence>
<sequence length="438" mass="50078">MRGRGCSHASSVCAGFLHVTRSRHSMFPLSHMMKAFIRKGTLTVIDADGKRHVFSGEPGPSVTMRLTDKRLYRSLVLNAELAAGEAYMDGTMRFEEGSTLRDFLTLFSINRLSLGSYPIQKLLRAIKMRFRKRQQANPKGKAQQNVAHHYDLGNAFYKLFLDENMLYSCAYFREPDETLEAAQRNKLRLLAAKLCLKPGMKVLDIGCGWGDLALYLAALENVEVLGVTLSKEQQALASERARAAGMADRVRFELKDYRDVEGPFDRIVSVGMFEHVGVHHYDEFFNKLNALMRDDGLAVLHSIGHMSPPGMASPWLRKYIFPGAYSPALSEVFEVVERNSLWVSDLEFLRVHYATTLAHWAARFEENRDKVIAMYDERFARMWEFYLISAEMMFRTGSQLVFHMQLSRSRDAAPIVRDYITDQQRAYIDREKALDLAI</sequence>
<dbReference type="GO" id="GO:0032259">
    <property type="term" value="P:methylation"/>
    <property type="evidence" value="ECO:0007669"/>
    <property type="project" value="UniProtKB-KW"/>
</dbReference>
<evidence type="ECO:0000256" key="2">
    <source>
        <dbReference type="ARBA" id="ARBA00022603"/>
    </source>
</evidence>
<gene>
    <name evidence="6" type="ordered locus">NGR_c36160</name>
</gene>
<dbReference type="HOGENOM" id="CLU_026434_6_1_5"/>
<evidence type="ECO:0000256" key="4">
    <source>
        <dbReference type="ARBA" id="ARBA00022691"/>
    </source>
</evidence>
<protein>
    <submittedName>
        <fullName evidence="6">Cyclopropane-fatty-acyl-phospholipid synthase</fullName>
    </submittedName>
</protein>
<dbReference type="AlphaFoldDB" id="C3MCN9"/>
<dbReference type="PIRSF" id="PIRSF003085">
    <property type="entry name" value="CMAS"/>
    <property type="match status" value="1"/>
</dbReference>
<dbReference type="CDD" id="cd02440">
    <property type="entry name" value="AdoMet_MTases"/>
    <property type="match status" value="1"/>
</dbReference>
<dbReference type="SUPFAM" id="SSF53335">
    <property type="entry name" value="S-adenosyl-L-methionine-dependent methyltransferases"/>
    <property type="match status" value="1"/>
</dbReference>
<dbReference type="InterPro" id="IPR003333">
    <property type="entry name" value="CMAS"/>
</dbReference>
<dbReference type="GO" id="GO:0008610">
    <property type="term" value="P:lipid biosynthetic process"/>
    <property type="evidence" value="ECO:0007669"/>
    <property type="project" value="InterPro"/>
</dbReference>
<proteinExistence type="inferred from homology"/>
<keyword evidence="5" id="KW-0443">Lipid metabolism</keyword>
<dbReference type="STRING" id="394.NGR_c36160"/>
<dbReference type="GO" id="GO:0008168">
    <property type="term" value="F:methyltransferase activity"/>
    <property type="evidence" value="ECO:0007669"/>
    <property type="project" value="UniProtKB-KW"/>
</dbReference>
<evidence type="ECO:0000256" key="5">
    <source>
        <dbReference type="ARBA" id="ARBA00023098"/>
    </source>
</evidence>
<dbReference type="EMBL" id="CP001389">
    <property type="protein sequence ID" value="ACP27337.1"/>
    <property type="molecule type" value="Genomic_DNA"/>
</dbReference>
<keyword evidence="2" id="KW-0489">Methyltransferase</keyword>
<keyword evidence="3" id="KW-0808">Transferase</keyword>
<dbReference type="eggNOG" id="COG2230">
    <property type="taxonomic scope" value="Bacteria"/>
</dbReference>
<name>C3MCN9_SINFN</name>
<accession>C3MCN9</accession>
<dbReference type="PANTHER" id="PTHR43667">
    <property type="entry name" value="CYCLOPROPANE-FATTY-ACYL-PHOSPHOLIPID SYNTHASE"/>
    <property type="match status" value="1"/>
</dbReference>
<evidence type="ECO:0000313" key="7">
    <source>
        <dbReference type="Proteomes" id="UP000001054"/>
    </source>
</evidence>
<dbReference type="KEGG" id="rhi:NGR_c36160"/>
<dbReference type="InterPro" id="IPR050723">
    <property type="entry name" value="CFA/CMAS"/>
</dbReference>
<organism evidence="6 7">
    <name type="scientific">Sinorhizobium fredii (strain NBRC 101917 / NGR234)</name>
    <dbReference type="NCBI Taxonomy" id="394"/>
    <lineage>
        <taxon>Bacteria</taxon>
        <taxon>Pseudomonadati</taxon>
        <taxon>Pseudomonadota</taxon>
        <taxon>Alphaproteobacteria</taxon>
        <taxon>Hyphomicrobiales</taxon>
        <taxon>Rhizobiaceae</taxon>
        <taxon>Sinorhizobium/Ensifer group</taxon>
        <taxon>Sinorhizobium</taxon>
    </lineage>
</organism>
<keyword evidence="7" id="KW-1185">Reference proteome</keyword>
<dbReference type="Proteomes" id="UP000001054">
    <property type="component" value="Chromosome"/>
</dbReference>
<comment type="similarity">
    <text evidence="1">Belongs to the CFA/CMAS family.</text>
</comment>
<evidence type="ECO:0000256" key="1">
    <source>
        <dbReference type="ARBA" id="ARBA00010815"/>
    </source>
</evidence>
<dbReference type="InterPro" id="IPR029063">
    <property type="entry name" value="SAM-dependent_MTases_sf"/>
</dbReference>
<dbReference type="PATRIC" id="fig|394.7.peg.6468"/>
<keyword evidence="4" id="KW-0949">S-adenosyl-L-methionine</keyword>